<comment type="caution">
    <text evidence="3">The sequence shown here is derived from an EMBL/GenBank/DDBJ whole genome shotgun (WGS) entry which is preliminary data.</text>
</comment>
<dbReference type="Proteomes" id="UP000321085">
    <property type="component" value="Unassembled WGS sequence"/>
</dbReference>
<dbReference type="RefSeq" id="WP_114188190.1">
    <property type="nucleotide sequence ID" value="NZ_BJYU01000032.1"/>
</dbReference>
<feature type="modified residue" description="4-aspartylphosphate" evidence="1">
    <location>
        <position position="57"/>
    </location>
</feature>
<dbReference type="InterPro" id="IPR001789">
    <property type="entry name" value="Sig_transdc_resp-reg_receiver"/>
</dbReference>
<evidence type="ECO:0000313" key="3">
    <source>
        <dbReference type="EMBL" id="GEO14919.1"/>
    </source>
</evidence>
<name>A0A512BSG4_9HYPH</name>
<keyword evidence="1" id="KW-0597">Phosphoprotein</keyword>
<dbReference type="InterPro" id="IPR011006">
    <property type="entry name" value="CheY-like_superfamily"/>
</dbReference>
<dbReference type="EMBL" id="BJYU01000032">
    <property type="protein sequence ID" value="GEO14919.1"/>
    <property type="molecule type" value="Genomic_DNA"/>
</dbReference>
<dbReference type="PROSITE" id="PS50110">
    <property type="entry name" value="RESPONSE_REGULATORY"/>
    <property type="match status" value="1"/>
</dbReference>
<feature type="domain" description="Response regulatory" evidence="2">
    <location>
        <begin position="6"/>
        <end position="118"/>
    </location>
</feature>
<dbReference type="OrthoDB" id="582170at2"/>
<keyword evidence="4" id="KW-1185">Reference proteome</keyword>
<dbReference type="SUPFAM" id="SSF52172">
    <property type="entry name" value="CheY-like"/>
    <property type="match status" value="1"/>
</dbReference>
<accession>A0A512BSG4</accession>
<dbReference type="Gene3D" id="3.40.50.2300">
    <property type="match status" value="1"/>
</dbReference>
<organism evidence="3 4">
    <name type="scientific">Microvirga aerophila</name>
    <dbReference type="NCBI Taxonomy" id="670291"/>
    <lineage>
        <taxon>Bacteria</taxon>
        <taxon>Pseudomonadati</taxon>
        <taxon>Pseudomonadota</taxon>
        <taxon>Alphaproteobacteria</taxon>
        <taxon>Hyphomicrobiales</taxon>
        <taxon>Methylobacteriaceae</taxon>
        <taxon>Microvirga</taxon>
    </lineage>
</organism>
<gene>
    <name evidence="3" type="ORF">MAE02_26150</name>
</gene>
<dbReference type="AlphaFoldDB" id="A0A512BSG4"/>
<reference evidence="3 4" key="1">
    <citation type="submission" date="2019-07" db="EMBL/GenBank/DDBJ databases">
        <title>Whole genome shotgun sequence of Microvirga aerophila NBRC 106136.</title>
        <authorList>
            <person name="Hosoyama A."/>
            <person name="Uohara A."/>
            <person name="Ohji S."/>
            <person name="Ichikawa N."/>
        </authorList>
    </citation>
    <scope>NUCLEOTIDE SEQUENCE [LARGE SCALE GENOMIC DNA]</scope>
    <source>
        <strain evidence="3 4">NBRC 106136</strain>
    </source>
</reference>
<sequence>MLSGCRVLVLEDEILIADDISHLLIEAEGVPVGPVSSINEARRLLKDGTVLDAAVLDVNLSDGLVTPILEALNARGVPTLVYTGGQVPDGVRHRHPDLVALSKPVQPARLIGELRRLIGSKPRVR</sequence>
<dbReference type="GO" id="GO:0000160">
    <property type="term" value="P:phosphorelay signal transduction system"/>
    <property type="evidence" value="ECO:0007669"/>
    <property type="project" value="InterPro"/>
</dbReference>
<protein>
    <submittedName>
        <fullName evidence="3">Response regulator</fullName>
    </submittedName>
</protein>
<evidence type="ECO:0000256" key="1">
    <source>
        <dbReference type="PROSITE-ProRule" id="PRU00169"/>
    </source>
</evidence>
<evidence type="ECO:0000259" key="2">
    <source>
        <dbReference type="PROSITE" id="PS50110"/>
    </source>
</evidence>
<proteinExistence type="predicted"/>
<evidence type="ECO:0000313" key="4">
    <source>
        <dbReference type="Proteomes" id="UP000321085"/>
    </source>
</evidence>